<dbReference type="EMBL" id="BAAAOF010000004">
    <property type="protein sequence ID" value="GAA1930938.1"/>
    <property type="molecule type" value="Genomic_DNA"/>
</dbReference>
<feature type="domain" description="Alcohol dehydrogenase-like C-terminal" evidence="3">
    <location>
        <begin position="184"/>
        <end position="313"/>
    </location>
</feature>
<dbReference type="Gene3D" id="3.90.180.10">
    <property type="entry name" value="Medium-chain alcohol dehydrogenases, catalytic domain"/>
    <property type="match status" value="1"/>
</dbReference>
<evidence type="ECO:0000259" key="4">
    <source>
        <dbReference type="Pfam" id="PF08240"/>
    </source>
</evidence>
<evidence type="ECO:0000259" key="3">
    <source>
        <dbReference type="Pfam" id="PF00107"/>
    </source>
</evidence>
<dbReference type="InterPro" id="IPR050129">
    <property type="entry name" value="Zn_alcohol_dh"/>
</dbReference>
<dbReference type="PANTHER" id="PTHR43401">
    <property type="entry name" value="L-THREONINE 3-DEHYDROGENASE"/>
    <property type="match status" value="1"/>
</dbReference>
<feature type="domain" description="Alcohol dehydrogenase-like N-terminal" evidence="4">
    <location>
        <begin position="21"/>
        <end position="142"/>
    </location>
</feature>
<evidence type="ECO:0000313" key="5">
    <source>
        <dbReference type="EMBL" id="GAA1930938.1"/>
    </source>
</evidence>
<gene>
    <name evidence="5" type="ORF">GCM10009775_23830</name>
</gene>
<evidence type="ECO:0000256" key="2">
    <source>
        <dbReference type="ARBA" id="ARBA00023002"/>
    </source>
</evidence>
<dbReference type="InterPro" id="IPR036291">
    <property type="entry name" value="NAD(P)-bd_dom_sf"/>
</dbReference>
<dbReference type="RefSeq" id="WP_248148084.1">
    <property type="nucleotide sequence ID" value="NZ_BAAAOF010000004.1"/>
</dbReference>
<dbReference type="SUPFAM" id="SSF51735">
    <property type="entry name" value="NAD(P)-binding Rossmann-fold domains"/>
    <property type="match status" value="1"/>
</dbReference>
<dbReference type="Pfam" id="PF08240">
    <property type="entry name" value="ADH_N"/>
    <property type="match status" value="1"/>
</dbReference>
<protein>
    <submittedName>
        <fullName evidence="5">Zinc-binding dehydrogenase</fullName>
    </submittedName>
</protein>
<comment type="cofactor">
    <cofactor evidence="1">
        <name>Zn(2+)</name>
        <dbReference type="ChEBI" id="CHEBI:29105"/>
    </cofactor>
</comment>
<organism evidence="5 6">
    <name type="scientific">Microbacterium aoyamense</name>
    <dbReference type="NCBI Taxonomy" id="344166"/>
    <lineage>
        <taxon>Bacteria</taxon>
        <taxon>Bacillati</taxon>
        <taxon>Actinomycetota</taxon>
        <taxon>Actinomycetes</taxon>
        <taxon>Micrococcales</taxon>
        <taxon>Microbacteriaceae</taxon>
        <taxon>Microbacterium</taxon>
    </lineage>
</organism>
<dbReference type="PANTHER" id="PTHR43401:SF2">
    <property type="entry name" value="L-THREONINE 3-DEHYDROGENASE"/>
    <property type="match status" value="1"/>
</dbReference>
<dbReference type="Gene3D" id="3.40.50.720">
    <property type="entry name" value="NAD(P)-binding Rossmann-like Domain"/>
    <property type="match status" value="1"/>
</dbReference>
<dbReference type="InterPro" id="IPR011032">
    <property type="entry name" value="GroES-like_sf"/>
</dbReference>
<dbReference type="InterPro" id="IPR013154">
    <property type="entry name" value="ADH-like_N"/>
</dbReference>
<evidence type="ECO:0000256" key="1">
    <source>
        <dbReference type="ARBA" id="ARBA00001947"/>
    </source>
</evidence>
<dbReference type="InterPro" id="IPR013149">
    <property type="entry name" value="ADH-like_C"/>
</dbReference>
<comment type="caution">
    <text evidence="5">The sequence shown here is derived from an EMBL/GenBank/DDBJ whole genome shotgun (WGS) entry which is preliminary data.</text>
</comment>
<accession>A0ABN2PVU5</accession>
<keyword evidence="2" id="KW-0560">Oxidoreductase</keyword>
<proteinExistence type="predicted"/>
<evidence type="ECO:0000313" key="6">
    <source>
        <dbReference type="Proteomes" id="UP001501343"/>
    </source>
</evidence>
<dbReference type="Proteomes" id="UP001501343">
    <property type="component" value="Unassembled WGS sequence"/>
</dbReference>
<name>A0ABN2PVU5_9MICO</name>
<reference evidence="5 6" key="1">
    <citation type="journal article" date="2019" name="Int. J. Syst. Evol. Microbiol.">
        <title>The Global Catalogue of Microorganisms (GCM) 10K type strain sequencing project: providing services to taxonomists for standard genome sequencing and annotation.</title>
        <authorList>
            <consortium name="The Broad Institute Genomics Platform"/>
            <consortium name="The Broad Institute Genome Sequencing Center for Infectious Disease"/>
            <person name="Wu L."/>
            <person name="Ma J."/>
        </authorList>
    </citation>
    <scope>NUCLEOTIDE SEQUENCE [LARGE SCALE GENOMIC DNA]</scope>
    <source>
        <strain evidence="5 6">JCM 14900</strain>
    </source>
</reference>
<dbReference type="SUPFAM" id="SSF50129">
    <property type="entry name" value="GroES-like"/>
    <property type="match status" value="1"/>
</dbReference>
<dbReference type="Pfam" id="PF00107">
    <property type="entry name" value="ADH_zinc_N"/>
    <property type="match status" value="1"/>
</dbReference>
<sequence>MQRAARDLAIEELELPELFPGGAIAEVEANGICGSDFEQYVGHFDGTGIMRYPLVIGHEPLVRIQEVSPEAAERWQVAEGDRVAVEPHAGCGVCTYCMSGRQVLCPRKIQYGYVSLDVGSGLWGGLAEHMVLSGNTVLHKMPEDVSAEDALMFNPLSAGFEWGVLKGGIGIGDDVLIIGAGQRGLACVIAASMAGADRIMISGLEGDRDKLELAKALGATDTFITDPAEPTSLLDQTGTKVADKVIDVVPAATRPVLDAIQAVRVGGRVVLGGLKGARTVPDFVSDDLILKSIEVVGALGVSSRGYQLAIKAILSGRYDFAPWHTHTVSFADAEDGIKILGGEITTGAAPIHVSVVNK</sequence>
<keyword evidence="6" id="KW-1185">Reference proteome</keyword>